<dbReference type="RefSeq" id="WP_057757381.1">
    <property type="nucleotide sequence ID" value="NZ_AYYK01000017.1"/>
</dbReference>
<dbReference type="STRING" id="1423738.FC84_GL000890"/>
<protein>
    <submittedName>
        <fullName evidence="1">Uncharacterized protein</fullName>
    </submittedName>
</protein>
<organism evidence="1 2">
    <name type="scientific">Lapidilactobacillus dextrinicus DSM 20335</name>
    <dbReference type="NCBI Taxonomy" id="1423738"/>
    <lineage>
        <taxon>Bacteria</taxon>
        <taxon>Bacillati</taxon>
        <taxon>Bacillota</taxon>
        <taxon>Bacilli</taxon>
        <taxon>Lactobacillales</taxon>
        <taxon>Lactobacillaceae</taxon>
        <taxon>Lapidilactobacillus</taxon>
    </lineage>
</organism>
<proteinExistence type="predicted"/>
<dbReference type="OrthoDB" id="4050476at2"/>
<dbReference type="EMBL" id="AYYK01000017">
    <property type="protein sequence ID" value="KRM78449.1"/>
    <property type="molecule type" value="Genomic_DNA"/>
</dbReference>
<dbReference type="PATRIC" id="fig|1423738.3.peg.900"/>
<accession>A0A0R2BGN1</accession>
<sequence length="283" mass="32203">MNEQEIYLPQWQALSNQRRLDIFRQIIRYFVRPLWPVTNIRSLKMQYGQIIIDSCQADLNQQTFIFVPGNLQGHFADGIKAISPFMIARTATTANLWLIGELNTITGEIQGDQAALKPYASEIDAFLYRRKHSLDPFTTTQQTTEVGQLVFQTTTGDNIALAVKKNWSYRKLRRHLRAVGCNLATKNQWEYSANGNLSPFELPINQDWLTTDYYQTGYGVAFPTAQNHELLNDSGIVKANPFAVEADSKEIVAQLINADLEIDLPETLTANFVYRPVINVQLD</sequence>
<evidence type="ECO:0000313" key="1">
    <source>
        <dbReference type="EMBL" id="KRM78449.1"/>
    </source>
</evidence>
<keyword evidence="2" id="KW-1185">Reference proteome</keyword>
<dbReference type="AlphaFoldDB" id="A0A0R2BGN1"/>
<gene>
    <name evidence="1" type="ORF">FC84_GL000890</name>
</gene>
<comment type="caution">
    <text evidence="1">The sequence shown here is derived from an EMBL/GenBank/DDBJ whole genome shotgun (WGS) entry which is preliminary data.</text>
</comment>
<name>A0A0R2BGN1_9LACO</name>
<dbReference type="Proteomes" id="UP000051813">
    <property type="component" value="Unassembled WGS sequence"/>
</dbReference>
<reference evidence="1 2" key="1">
    <citation type="journal article" date="2015" name="Genome Announc.">
        <title>Expanding the biotechnology potential of lactobacilli through comparative genomics of 213 strains and associated genera.</title>
        <authorList>
            <person name="Sun Z."/>
            <person name="Harris H.M."/>
            <person name="McCann A."/>
            <person name="Guo C."/>
            <person name="Argimon S."/>
            <person name="Zhang W."/>
            <person name="Yang X."/>
            <person name="Jeffery I.B."/>
            <person name="Cooney J.C."/>
            <person name="Kagawa T.F."/>
            <person name="Liu W."/>
            <person name="Song Y."/>
            <person name="Salvetti E."/>
            <person name="Wrobel A."/>
            <person name="Rasinkangas P."/>
            <person name="Parkhill J."/>
            <person name="Rea M.C."/>
            <person name="O'Sullivan O."/>
            <person name="Ritari J."/>
            <person name="Douillard F.P."/>
            <person name="Paul Ross R."/>
            <person name="Yang R."/>
            <person name="Briner A.E."/>
            <person name="Felis G.E."/>
            <person name="de Vos W.M."/>
            <person name="Barrangou R."/>
            <person name="Klaenhammer T.R."/>
            <person name="Caufield P.W."/>
            <person name="Cui Y."/>
            <person name="Zhang H."/>
            <person name="O'Toole P.W."/>
        </authorList>
    </citation>
    <scope>NUCLEOTIDE SEQUENCE [LARGE SCALE GENOMIC DNA]</scope>
    <source>
        <strain evidence="1 2">DSM 20335</strain>
    </source>
</reference>
<evidence type="ECO:0000313" key="2">
    <source>
        <dbReference type="Proteomes" id="UP000051813"/>
    </source>
</evidence>